<accession>A0ACC3B147</accession>
<evidence type="ECO:0000313" key="1">
    <source>
        <dbReference type="EMBL" id="KAK1143878.1"/>
    </source>
</evidence>
<gene>
    <name evidence="1" type="ORF">N8T08_005993</name>
</gene>
<protein>
    <submittedName>
        <fullName evidence="1">Uncharacterized protein</fullName>
    </submittedName>
</protein>
<dbReference type="EMBL" id="JAOPJF010000035">
    <property type="protein sequence ID" value="KAK1143878.1"/>
    <property type="molecule type" value="Genomic_DNA"/>
</dbReference>
<organism evidence="1 2">
    <name type="scientific">Aspergillus melleus</name>
    <dbReference type="NCBI Taxonomy" id="138277"/>
    <lineage>
        <taxon>Eukaryota</taxon>
        <taxon>Fungi</taxon>
        <taxon>Dikarya</taxon>
        <taxon>Ascomycota</taxon>
        <taxon>Pezizomycotina</taxon>
        <taxon>Eurotiomycetes</taxon>
        <taxon>Eurotiomycetidae</taxon>
        <taxon>Eurotiales</taxon>
        <taxon>Aspergillaceae</taxon>
        <taxon>Aspergillus</taxon>
        <taxon>Aspergillus subgen. Circumdati</taxon>
    </lineage>
</organism>
<reference evidence="1 2" key="1">
    <citation type="journal article" date="2023" name="ACS Omega">
        <title>Identification of the Neoaspergillic Acid Biosynthesis Gene Cluster by Establishing an In Vitro CRISPR-Ribonucleoprotein Genetic System in Aspergillus melleus.</title>
        <authorList>
            <person name="Yuan B."/>
            <person name="Grau M.F."/>
            <person name="Murata R.M."/>
            <person name="Torok T."/>
            <person name="Venkateswaran K."/>
            <person name="Stajich J.E."/>
            <person name="Wang C.C.C."/>
        </authorList>
    </citation>
    <scope>NUCLEOTIDE SEQUENCE [LARGE SCALE GENOMIC DNA]</scope>
    <source>
        <strain evidence="1 2">IMV 1140</strain>
    </source>
</reference>
<comment type="caution">
    <text evidence="1">The sequence shown here is derived from an EMBL/GenBank/DDBJ whole genome shotgun (WGS) entry which is preliminary data.</text>
</comment>
<proteinExistence type="predicted"/>
<evidence type="ECO:0000313" key="2">
    <source>
        <dbReference type="Proteomes" id="UP001177260"/>
    </source>
</evidence>
<sequence length="1996" mass="228343">MSPSNDGDNNSAIGGDPPTPNAPRNANNVEPRIAGFTGSGTETWDEDNTVSGKPSSPLVYPTVGGPAAIGSQSEVPSPSGIKPEFSLVLNGGLPNGVVTLKEAQQGMNNQRLRIMPHRASRSDRILHRADGLAEVVDEFISSLRSADPAMVDCSTIMFTSFKHLTLLISRRSNSAVLEEAFIALDQVALILKHFAQHMHCSSRVISDISIQALILLVKFDLEILKTVKNTRPSAAIAFGPPFEIHLKEFLQIEDKFSTEVWRVAIERSQFCDSKCSFSPGTELPLRWLSDLTTKFWQSSDSMLFITGEAGCGKSTFIKSIVDRSKARYSRGAKVLFFSIEPSLRGRRTSTDLVKSLLLQLFDRSVGDASFFKSLYDVHFSRGDDEERRLWSILQQQAFRLMSEELLLVIDGLDKIEGDIVQVRTLLHDVAKKHQSHRCIIFSRPVFDGNHSPDCVHYEITSNVLRDDIRYLVKTRIEKISWLKNNVGLIQPVTERALQLGSLITAHLLVSLLESQESYREAITVLRSIPTTPLGLIDFMIMRVNFEEPLVKNLLTWLLVSERVMAQGEIETMLDPRFIAGSFNLHASEFLHTSCASLIEIQEGLVQFIHPLIKERFLQLGRESIIPFSPRSAHQVALWRCLEYIKHRLPDIPETHLTLAETDIRDQQISYVANDTLLEYSILHYMKHYDEGRWETTSDFRRAYLDSPLLAQCERYYWGLKFDGAMLEQRHFLALNFRRAVFGGRSLSIVQNLITLSMLYRTPEHRGRTLTYLNEAWSLAIMLMGRDALICRDLALKYSEIYIDGPGIEIDVDPSEELLEFVWDVERTRFGPMSKQAITQVNILIMLYKYKERHEQVASLQYHFYARNLVDVLVALGNYHEASIVCNDQFQAMGDDVSDWDSCRREIFFCLIDCYESQGQHIQAQEILRSLWEKLDKVCFTSGSLEARLTFVQTTTRLGRLLINDAKRNEASDIVTRLYEVIKRDPSFFDQDTLHELLSLVDSYIENGLFSPVNSILVELKSIHCADLTRETRISILLSKCDRYNGRHAEARPLVKELFCRLLAMEILDKYWIDVATELVDIDKGLGDGLNAMLTCQTVLRVIWPNLLIRDQYNLTVPIENTESAIRMALMFANLVVTQKPLPEAEDILRFIFQSFRDSDNVTDGYIFEVVDLYTEVLHRRGRVHEAISVLQELRTRFRESYGTRDQYNCISSKLITLFQMTDIQNVSESILIQFMESFEDGEGISQSTYIDAVLVLIKFYEAHGRSDESRSWYERTWNLITLNHRSGHSSDITEKKIFEALHGYSTFLLSRNQPAEAIRINQHLRTFISRGSICAIVADYELAKGFEQTQNYSAALNIYEDVCKTGDELPDTQEVIDITQCATDRLLCLYARDRNLIRKAEGMLHQRWETTRRIQGISHSKTDACFQKITDFHFQEHFTDKSLTWMEEYVVQIMIEENDEKRLLYWASKIHDAYCRFDVVDPGLKLVRNLRAARAFVSNSANDFVQRIGQSRILLIDRRSFILVNALEKLLKGEPQPLVLHDLMQEVLRESALYESWSTAKHMQIPLETRLTISSRLMVFLQEQGRLWEQKAVVEETLTLFQSYTQSNSSLSEIVRPFLEEWLGELHRGNSSVSFLSSLTGICIDLNRKQHYADCLIFTKWAYDCLKLRSWGSQTREFSRIGFSLVREIQMGNPATSDPNQAEMKRIADKIIVALIYPGGKPESGGRINLADLQLNEINILIRILIEKGQLSALEAQPAQKEIFQSLWDARVCLDDWHLGTTISIGLRLCKVKFARQRTDEAQDLITDILYNLLDVYGEDSLNPVIIQCKNLYASFLREEGEYSNAFEVHWELLEKAVSKYSHSETSSQQDTDAQNWGATVLEPKNDVMFEQLRLLKSTYELNGGWEGLGEEYYMPLLQDAYDLGARSTAPERWKSVVQEPSTWVPRQTEESIAENVLGRPEQPDNWTIPETTEGDPLASTRNHGHAEEYYGGNAL</sequence>
<keyword evidence="2" id="KW-1185">Reference proteome</keyword>
<name>A0ACC3B147_9EURO</name>
<dbReference type="Proteomes" id="UP001177260">
    <property type="component" value="Unassembled WGS sequence"/>
</dbReference>